<gene>
    <name evidence="1" type="ORF">I4F81_009490</name>
</gene>
<reference evidence="1" key="1">
    <citation type="submission" date="2019-11" db="EMBL/GenBank/DDBJ databases">
        <title>Nori genome reveals adaptations in red seaweeds to the harsh intertidal environment.</title>
        <authorList>
            <person name="Wang D."/>
            <person name="Mao Y."/>
        </authorList>
    </citation>
    <scope>NUCLEOTIDE SEQUENCE</scope>
    <source>
        <tissue evidence="1">Gametophyte</tissue>
    </source>
</reference>
<proteinExistence type="predicted"/>
<evidence type="ECO:0000313" key="2">
    <source>
        <dbReference type="Proteomes" id="UP000798662"/>
    </source>
</evidence>
<keyword evidence="2" id="KW-1185">Reference proteome</keyword>
<accession>A0ACC3CA74</accession>
<dbReference type="Proteomes" id="UP000798662">
    <property type="component" value="Chromosome 3"/>
</dbReference>
<sequence>MVEATHGVLVTCDIPVKQFLLKLDNDRAPDRFIVAKLDDTHLFIHGWAVDMIKDQLEKLFAENHIDANVCY</sequence>
<dbReference type="EMBL" id="CM020620">
    <property type="protein sequence ID" value="KAK1866978.1"/>
    <property type="molecule type" value="Genomic_DNA"/>
</dbReference>
<comment type="caution">
    <text evidence="1">The sequence shown here is derived from an EMBL/GenBank/DDBJ whole genome shotgun (WGS) entry which is preliminary data.</text>
</comment>
<organism evidence="1 2">
    <name type="scientific">Pyropia yezoensis</name>
    <name type="common">Susabi-nori</name>
    <name type="synonym">Porphyra yezoensis</name>
    <dbReference type="NCBI Taxonomy" id="2788"/>
    <lineage>
        <taxon>Eukaryota</taxon>
        <taxon>Rhodophyta</taxon>
        <taxon>Bangiophyceae</taxon>
        <taxon>Bangiales</taxon>
        <taxon>Bangiaceae</taxon>
        <taxon>Pyropia</taxon>
    </lineage>
</organism>
<protein>
    <submittedName>
        <fullName evidence="1">Uncharacterized protein</fullName>
    </submittedName>
</protein>
<evidence type="ECO:0000313" key="1">
    <source>
        <dbReference type="EMBL" id="KAK1866978.1"/>
    </source>
</evidence>
<name>A0ACC3CA74_PYRYE</name>